<dbReference type="PANTHER" id="PTHR31297:SF43">
    <property type="entry name" value="GLUCAN 1,3-BETA-GLUCOSIDASE 3"/>
    <property type="match status" value="1"/>
</dbReference>
<comment type="caution">
    <text evidence="6">The sequence shown here is derived from an EMBL/GenBank/DDBJ whole genome shotgun (WGS) entry which is preliminary data.</text>
</comment>
<dbReference type="EMBL" id="MU157893">
    <property type="protein sequence ID" value="KAF9524758.1"/>
    <property type="molecule type" value="Genomic_DNA"/>
</dbReference>
<dbReference type="PROSITE" id="PS00659">
    <property type="entry name" value="GLYCOSYL_HYDROL_F5"/>
    <property type="match status" value="1"/>
</dbReference>
<dbReference type="InterPro" id="IPR001547">
    <property type="entry name" value="Glyco_hydro_5"/>
</dbReference>
<dbReference type="GO" id="GO:0005576">
    <property type="term" value="C:extracellular region"/>
    <property type="evidence" value="ECO:0007669"/>
    <property type="project" value="TreeGrafter"/>
</dbReference>
<proteinExistence type="inferred from homology"/>
<protein>
    <submittedName>
        <fullName evidence="6">Glycoside hydrolase superfamily</fullName>
    </submittedName>
</protein>
<sequence>MKFTQKLENTLGLSNSRHVRAGSLVTVTLEQLSPRDFFYYRRQCGVNLGSWFVLERWIADRLFIRASPPAQSDLDIAKGLHAKDLLESHWDSWITDADFKWMVARGFNSVRIPIGYYHLCGADPSVIVGTDFEPFYNTYSGAWDRIKGAILTAQQYSMGVLIDLHAAPGKQNKDAHSGASGPSKFFSDANNSKKALSVLETLLNALPSIVDANETSVNNIIGIEVLNEPDPPSDQQLQNWYDKAISRIRQIDPSVPIYLGDCWRTESYADYIARRPKFSPVFLDHHLYRCFTSSDIATSAAEHSSSLLNPTGPISQTLSRAAESLGRAGGGIIVGEWSAALNPGSLRGTFNEQRAFVDAQLDLFERYCGGWFFWTYKKQHGGDTGWSLRDAVQGGVFPPTIGIQNRSKDLLKDSSEKRASRRAQFKDQALGAHVQYWDQHPGSYHHDRFSEGFDIGWNEAYDFMTWPNDSSPFISRLGFKAARAYVNTTDHGKSYWEYEHGFIQGVNAAEKDYHTMTFE</sequence>
<dbReference type="GO" id="GO:0009986">
    <property type="term" value="C:cell surface"/>
    <property type="evidence" value="ECO:0007669"/>
    <property type="project" value="TreeGrafter"/>
</dbReference>
<evidence type="ECO:0000313" key="6">
    <source>
        <dbReference type="EMBL" id="KAF9524758.1"/>
    </source>
</evidence>
<keyword evidence="3 4" id="KW-0326">Glycosidase</keyword>
<dbReference type="SUPFAM" id="SSF51445">
    <property type="entry name" value="(Trans)glycosidases"/>
    <property type="match status" value="1"/>
</dbReference>
<evidence type="ECO:0000259" key="5">
    <source>
        <dbReference type="Pfam" id="PF00150"/>
    </source>
</evidence>
<dbReference type="AlphaFoldDB" id="A0A9P6E9B5"/>
<dbReference type="InterPro" id="IPR050386">
    <property type="entry name" value="Glycosyl_hydrolase_5"/>
</dbReference>
<accession>A0A9P6E9B5</accession>
<dbReference type="GO" id="GO:0009251">
    <property type="term" value="P:glucan catabolic process"/>
    <property type="evidence" value="ECO:0007669"/>
    <property type="project" value="TreeGrafter"/>
</dbReference>
<evidence type="ECO:0000313" key="7">
    <source>
        <dbReference type="Proteomes" id="UP000807306"/>
    </source>
</evidence>
<keyword evidence="2 4" id="KW-0378">Hydrolase</keyword>
<dbReference type="PANTHER" id="PTHR31297">
    <property type="entry name" value="GLUCAN ENDO-1,6-BETA-GLUCOSIDASE B"/>
    <property type="match status" value="1"/>
</dbReference>
<reference evidence="6" key="1">
    <citation type="submission" date="2020-11" db="EMBL/GenBank/DDBJ databases">
        <authorList>
            <consortium name="DOE Joint Genome Institute"/>
            <person name="Ahrendt S."/>
            <person name="Riley R."/>
            <person name="Andreopoulos W."/>
            <person name="Labutti K."/>
            <person name="Pangilinan J."/>
            <person name="Ruiz-Duenas F.J."/>
            <person name="Barrasa J.M."/>
            <person name="Sanchez-Garcia M."/>
            <person name="Camarero S."/>
            <person name="Miyauchi S."/>
            <person name="Serrano A."/>
            <person name="Linde D."/>
            <person name="Babiker R."/>
            <person name="Drula E."/>
            <person name="Ayuso-Fernandez I."/>
            <person name="Pacheco R."/>
            <person name="Padilla G."/>
            <person name="Ferreira P."/>
            <person name="Barriuso J."/>
            <person name="Kellner H."/>
            <person name="Castanera R."/>
            <person name="Alfaro M."/>
            <person name="Ramirez L."/>
            <person name="Pisabarro A.G."/>
            <person name="Kuo A."/>
            <person name="Tritt A."/>
            <person name="Lipzen A."/>
            <person name="He G."/>
            <person name="Yan M."/>
            <person name="Ng V."/>
            <person name="Cullen D."/>
            <person name="Martin F."/>
            <person name="Rosso M.-N."/>
            <person name="Henrissat B."/>
            <person name="Hibbett D."/>
            <person name="Martinez A.T."/>
            <person name="Grigoriev I.V."/>
        </authorList>
    </citation>
    <scope>NUCLEOTIDE SEQUENCE</scope>
    <source>
        <strain evidence="6">CBS 506.95</strain>
    </source>
</reference>
<feature type="domain" description="Glycoside hydrolase family 5" evidence="5">
    <location>
        <begin position="88"/>
        <end position="378"/>
    </location>
</feature>
<dbReference type="Proteomes" id="UP000807306">
    <property type="component" value="Unassembled WGS sequence"/>
</dbReference>
<evidence type="ECO:0000256" key="2">
    <source>
        <dbReference type="ARBA" id="ARBA00022801"/>
    </source>
</evidence>
<dbReference type="InterPro" id="IPR018087">
    <property type="entry name" value="Glyco_hydro_5_CS"/>
</dbReference>
<evidence type="ECO:0000256" key="1">
    <source>
        <dbReference type="ARBA" id="ARBA00005641"/>
    </source>
</evidence>
<evidence type="ECO:0000256" key="4">
    <source>
        <dbReference type="RuleBase" id="RU361153"/>
    </source>
</evidence>
<evidence type="ECO:0000256" key="3">
    <source>
        <dbReference type="ARBA" id="ARBA00023295"/>
    </source>
</evidence>
<dbReference type="GO" id="GO:0046557">
    <property type="term" value="F:glucan endo-1,6-beta-glucosidase activity"/>
    <property type="evidence" value="ECO:0007669"/>
    <property type="project" value="TreeGrafter"/>
</dbReference>
<keyword evidence="7" id="KW-1185">Reference proteome</keyword>
<organism evidence="6 7">
    <name type="scientific">Crepidotus variabilis</name>
    <dbReference type="NCBI Taxonomy" id="179855"/>
    <lineage>
        <taxon>Eukaryota</taxon>
        <taxon>Fungi</taxon>
        <taxon>Dikarya</taxon>
        <taxon>Basidiomycota</taxon>
        <taxon>Agaricomycotina</taxon>
        <taxon>Agaricomycetes</taxon>
        <taxon>Agaricomycetidae</taxon>
        <taxon>Agaricales</taxon>
        <taxon>Agaricineae</taxon>
        <taxon>Crepidotaceae</taxon>
        <taxon>Crepidotus</taxon>
    </lineage>
</organism>
<comment type="similarity">
    <text evidence="1 4">Belongs to the glycosyl hydrolase 5 (cellulase A) family.</text>
</comment>
<dbReference type="Pfam" id="PF00150">
    <property type="entry name" value="Cellulase"/>
    <property type="match status" value="1"/>
</dbReference>
<dbReference type="OrthoDB" id="1887033at2759"/>
<name>A0A9P6E9B5_9AGAR</name>
<dbReference type="InterPro" id="IPR017853">
    <property type="entry name" value="GH"/>
</dbReference>
<gene>
    <name evidence="6" type="ORF">CPB83DRAFT_819600</name>
</gene>
<dbReference type="Gene3D" id="3.20.20.80">
    <property type="entry name" value="Glycosidases"/>
    <property type="match status" value="1"/>
</dbReference>